<proteinExistence type="predicted"/>
<name>A0AAV3X680_9CYAN</name>
<gene>
    <name evidence="2" type="ORF">MiSe_05950</name>
</gene>
<evidence type="ECO:0000313" key="2">
    <source>
        <dbReference type="EMBL" id="GET35849.1"/>
    </source>
</evidence>
<evidence type="ECO:0000259" key="1">
    <source>
        <dbReference type="Pfam" id="PF22547"/>
    </source>
</evidence>
<evidence type="ECO:0000313" key="3">
    <source>
        <dbReference type="Proteomes" id="UP001050975"/>
    </source>
</evidence>
<dbReference type="RefSeq" id="WP_226574568.1">
    <property type="nucleotide sequence ID" value="NZ_BLAY01000005.1"/>
</dbReference>
<dbReference type="Proteomes" id="UP001050975">
    <property type="component" value="Unassembled WGS sequence"/>
</dbReference>
<dbReference type="EMBL" id="BLAY01000005">
    <property type="protein sequence ID" value="GET35849.1"/>
    <property type="molecule type" value="Genomic_DNA"/>
</dbReference>
<comment type="caution">
    <text evidence="2">The sequence shown here is derived from an EMBL/GenBank/DDBJ whole genome shotgun (WGS) entry which is preliminary data.</text>
</comment>
<dbReference type="AlphaFoldDB" id="A0AAV3X680"/>
<reference evidence="2" key="1">
    <citation type="submission" date="2019-10" db="EMBL/GenBank/DDBJ databases">
        <title>Draft genome sequece of Microseira wollei NIES-4236.</title>
        <authorList>
            <person name="Yamaguchi H."/>
            <person name="Suzuki S."/>
            <person name="Kawachi M."/>
        </authorList>
    </citation>
    <scope>NUCLEOTIDE SEQUENCE</scope>
    <source>
        <strain evidence="2">NIES-4236</strain>
    </source>
</reference>
<feature type="domain" description="Swiss Army Knife 2H phosphoesterase" evidence="1">
    <location>
        <begin position="48"/>
        <end position="125"/>
    </location>
</feature>
<accession>A0AAV3X680</accession>
<keyword evidence="3" id="KW-1185">Reference proteome</keyword>
<dbReference type="InterPro" id="IPR054498">
    <property type="entry name" value="2H-SAK"/>
</dbReference>
<protein>
    <recommendedName>
        <fullName evidence="1">Swiss Army Knife 2H phosphoesterase domain-containing protein</fullName>
    </recommendedName>
</protein>
<organism evidence="2 3">
    <name type="scientific">Microseira wollei NIES-4236</name>
    <dbReference type="NCBI Taxonomy" id="2530354"/>
    <lineage>
        <taxon>Bacteria</taxon>
        <taxon>Bacillati</taxon>
        <taxon>Cyanobacteriota</taxon>
        <taxon>Cyanophyceae</taxon>
        <taxon>Oscillatoriophycideae</taxon>
        <taxon>Aerosakkonematales</taxon>
        <taxon>Aerosakkonemataceae</taxon>
        <taxon>Microseira</taxon>
    </lineage>
</organism>
<dbReference type="Pfam" id="PF22547">
    <property type="entry name" value="2H-SAK"/>
    <property type="match status" value="1"/>
</dbReference>
<sequence length="129" mass="15235">MLLAKGTLKYYPLEGESNNIGWLILECDRDLGLYYCWFVQKQLGLRLQHPRLGSHITVVRGEVVNNHFRWSAYPSQTINFYYSNEIKTNGRYWWLNVYSPCLMSIRQELGLEVKPEYDFHVTIGVWVEG</sequence>